<evidence type="ECO:0000313" key="2">
    <source>
        <dbReference type="Proteomes" id="UP000298652"/>
    </source>
</evidence>
<dbReference type="EMBL" id="CM016553">
    <property type="protein sequence ID" value="TKW35092.1"/>
    <property type="molecule type" value="Genomic_DNA"/>
</dbReference>
<accession>A0A4U6VZR4</accession>
<keyword evidence="2" id="KW-1185">Reference proteome</keyword>
<proteinExistence type="predicted"/>
<gene>
    <name evidence="1" type="ORF">SEVIR_2G348650v2</name>
</gene>
<protein>
    <submittedName>
        <fullName evidence="1">Uncharacterized protein</fullName>
    </submittedName>
</protein>
<dbReference type="AlphaFoldDB" id="A0A4U6VZR4"/>
<evidence type="ECO:0000313" key="1">
    <source>
        <dbReference type="EMBL" id="TKW35092.1"/>
    </source>
</evidence>
<dbReference type="Gramene" id="TKW35092">
    <property type="protein sequence ID" value="TKW35092"/>
    <property type="gene ID" value="SEVIR_2G348650v2"/>
</dbReference>
<organism evidence="1 2">
    <name type="scientific">Setaria viridis</name>
    <name type="common">Green bristlegrass</name>
    <name type="synonym">Setaria italica subsp. viridis</name>
    <dbReference type="NCBI Taxonomy" id="4556"/>
    <lineage>
        <taxon>Eukaryota</taxon>
        <taxon>Viridiplantae</taxon>
        <taxon>Streptophyta</taxon>
        <taxon>Embryophyta</taxon>
        <taxon>Tracheophyta</taxon>
        <taxon>Spermatophyta</taxon>
        <taxon>Magnoliopsida</taxon>
        <taxon>Liliopsida</taxon>
        <taxon>Poales</taxon>
        <taxon>Poaceae</taxon>
        <taxon>PACMAD clade</taxon>
        <taxon>Panicoideae</taxon>
        <taxon>Panicodae</taxon>
        <taxon>Paniceae</taxon>
        <taxon>Cenchrinae</taxon>
        <taxon>Setaria</taxon>
    </lineage>
</organism>
<dbReference type="Proteomes" id="UP000298652">
    <property type="component" value="Chromosome 2"/>
</dbReference>
<sequence length="69" mass="7341">MPSLSSRRRCLGRSASSLGNTLGNVGGGRRAGLCHRWSFSLQHVEPVLVDFIEVDTAKSIVSKASSKAV</sequence>
<reference evidence="1" key="1">
    <citation type="submission" date="2019-03" db="EMBL/GenBank/DDBJ databases">
        <title>WGS assembly of Setaria viridis.</title>
        <authorList>
            <person name="Huang P."/>
            <person name="Jenkins J."/>
            <person name="Grimwood J."/>
            <person name="Barry K."/>
            <person name="Healey A."/>
            <person name="Mamidi S."/>
            <person name="Sreedasyam A."/>
            <person name="Shu S."/>
            <person name="Feldman M."/>
            <person name="Wu J."/>
            <person name="Yu Y."/>
            <person name="Chen C."/>
            <person name="Johnson J."/>
            <person name="Rokhsar D."/>
            <person name="Baxter I."/>
            <person name="Schmutz J."/>
            <person name="Brutnell T."/>
            <person name="Kellogg E."/>
        </authorList>
    </citation>
    <scope>NUCLEOTIDE SEQUENCE [LARGE SCALE GENOMIC DNA]</scope>
</reference>
<name>A0A4U6VZR4_SETVI</name>